<dbReference type="InterPro" id="IPR051785">
    <property type="entry name" value="MMCE/EMCE_epimerase"/>
</dbReference>
<organism evidence="2 3">
    <name type="scientific">Cyclotella cryptica</name>
    <dbReference type="NCBI Taxonomy" id="29204"/>
    <lineage>
        <taxon>Eukaryota</taxon>
        <taxon>Sar</taxon>
        <taxon>Stramenopiles</taxon>
        <taxon>Ochrophyta</taxon>
        <taxon>Bacillariophyta</taxon>
        <taxon>Coscinodiscophyceae</taxon>
        <taxon>Thalassiosirophycidae</taxon>
        <taxon>Stephanodiscales</taxon>
        <taxon>Stephanodiscaceae</taxon>
        <taxon>Cyclotella</taxon>
    </lineage>
</organism>
<keyword evidence="3" id="KW-1185">Reference proteome</keyword>
<evidence type="ECO:0008006" key="4">
    <source>
        <dbReference type="Google" id="ProtNLM"/>
    </source>
</evidence>
<dbReference type="AlphaFoldDB" id="A0ABD3PC00"/>
<evidence type="ECO:0000313" key="3">
    <source>
        <dbReference type="Proteomes" id="UP001516023"/>
    </source>
</evidence>
<proteinExistence type="predicted"/>
<dbReference type="SUPFAM" id="SSF54593">
    <property type="entry name" value="Glyoxalase/Bleomycin resistance protein/Dihydroxybiphenyl dioxygenase"/>
    <property type="match status" value="1"/>
</dbReference>
<dbReference type="InterPro" id="IPR029068">
    <property type="entry name" value="Glyas_Bleomycin-R_OHBP_Dase"/>
</dbReference>
<dbReference type="PANTHER" id="PTHR43048:SF3">
    <property type="entry name" value="METHYLMALONYL-COA EPIMERASE, MITOCHONDRIAL"/>
    <property type="match status" value="1"/>
</dbReference>
<dbReference type="Proteomes" id="UP001516023">
    <property type="component" value="Unassembled WGS sequence"/>
</dbReference>
<protein>
    <recommendedName>
        <fullName evidence="4">VOC domain-containing protein</fullName>
    </recommendedName>
</protein>
<evidence type="ECO:0000313" key="2">
    <source>
        <dbReference type="EMBL" id="KAL3785472.1"/>
    </source>
</evidence>
<dbReference type="Gene3D" id="3.10.180.10">
    <property type="entry name" value="2,3-Dihydroxybiphenyl 1,2-Dioxygenase, domain 1"/>
    <property type="match status" value="1"/>
</dbReference>
<dbReference type="Pfam" id="PF13669">
    <property type="entry name" value="Glyoxalase_4"/>
    <property type="match status" value="1"/>
</dbReference>
<dbReference type="GO" id="GO:0046872">
    <property type="term" value="F:metal ion binding"/>
    <property type="evidence" value="ECO:0007669"/>
    <property type="project" value="UniProtKB-KW"/>
</dbReference>
<reference evidence="2 3" key="1">
    <citation type="journal article" date="2020" name="G3 (Bethesda)">
        <title>Improved Reference Genome for Cyclotella cryptica CCMP332, a Model for Cell Wall Morphogenesis, Salinity Adaptation, and Lipid Production in Diatoms (Bacillariophyta).</title>
        <authorList>
            <person name="Roberts W.R."/>
            <person name="Downey K.M."/>
            <person name="Ruck E.C."/>
            <person name="Traller J.C."/>
            <person name="Alverson A.J."/>
        </authorList>
    </citation>
    <scope>NUCLEOTIDE SEQUENCE [LARGE SCALE GENOMIC DNA]</scope>
    <source>
        <strain evidence="2 3">CCMP332</strain>
    </source>
</reference>
<accession>A0ABD3PC00</accession>
<comment type="caution">
    <text evidence="2">The sequence shown here is derived from an EMBL/GenBank/DDBJ whole genome shotgun (WGS) entry which is preliminary data.</text>
</comment>
<dbReference type="EMBL" id="JABMIG020000214">
    <property type="protein sequence ID" value="KAL3785472.1"/>
    <property type="molecule type" value="Genomic_DNA"/>
</dbReference>
<gene>
    <name evidence="2" type="ORF">HJC23_008282</name>
</gene>
<name>A0ABD3PC00_9STRA</name>
<evidence type="ECO:0000256" key="1">
    <source>
        <dbReference type="ARBA" id="ARBA00022723"/>
    </source>
</evidence>
<dbReference type="PANTHER" id="PTHR43048">
    <property type="entry name" value="METHYLMALONYL-COA EPIMERASE"/>
    <property type="match status" value="1"/>
</dbReference>
<sequence>MASLLVRRAASLPPSFSNQLRQLFSASSLTITHQNASGPIRRMTTNGQSSRPFQVLGLQQIAIGGLDKSPLSNLWTNIFASPRNVDEDTLRLGKEGSPHAVEIDLMMPVDEGKSPKVHIPPLNHIGIWIDNLPAAVEWMEKQGVRFTPGGIRKGASGHDVTFIHPKGNEKSPIGGCGVLIELVQAPKEVIDALS</sequence>
<keyword evidence="1" id="KW-0479">Metal-binding</keyword>